<keyword evidence="3" id="KW-1185">Reference proteome</keyword>
<feature type="compositionally biased region" description="Basic and acidic residues" evidence="1">
    <location>
        <begin position="1082"/>
        <end position="1091"/>
    </location>
</feature>
<feature type="compositionally biased region" description="Polar residues" evidence="1">
    <location>
        <begin position="1092"/>
        <end position="1119"/>
    </location>
</feature>
<protein>
    <recommendedName>
        <fullName evidence="4">DUF4592 domain-containing protein</fullName>
    </recommendedName>
</protein>
<evidence type="ECO:0000313" key="2">
    <source>
        <dbReference type="EMBL" id="CAL1538219.1"/>
    </source>
</evidence>
<feature type="region of interest" description="Disordered" evidence="1">
    <location>
        <begin position="1"/>
        <end position="28"/>
    </location>
</feature>
<dbReference type="EMBL" id="CAXITT010000290">
    <property type="protein sequence ID" value="CAL1538219.1"/>
    <property type="molecule type" value="Genomic_DNA"/>
</dbReference>
<dbReference type="Proteomes" id="UP001497497">
    <property type="component" value="Unassembled WGS sequence"/>
</dbReference>
<feature type="region of interest" description="Disordered" evidence="1">
    <location>
        <begin position="822"/>
        <end position="1135"/>
    </location>
</feature>
<feature type="compositionally biased region" description="Low complexity" evidence="1">
    <location>
        <begin position="953"/>
        <end position="981"/>
    </location>
</feature>
<feature type="region of interest" description="Disordered" evidence="1">
    <location>
        <begin position="685"/>
        <end position="809"/>
    </location>
</feature>
<sequence>MATFKVDSSEPQSVPMDDDDIRGDGKKKKFKPLSAMKKFFRQKKKKDEVVAVKAQSTTAIPVGTDDDDDDDDGGFKSHQKPRTLGPATRSISEDSVFSPEVREPTIRPFPTTALSVESLPASAFQNELLSKLQKRRSQYSDDDHDDGLPRSPVPPITTADVIMGGPLKVTPGTSKKVPNNRDSDQSLISVDSSENEEESLFTNNWKTSVPAKKSSNQRWSTTSDSDMDQLDFGDIQKTEVLNNKTAKDRILVKPKARKTNRQSRKKRDTTSPLTLPSLNEESPTRSRPDDFKNLDADIPDHSASLKSAVLPANPASLPSSTPTSPQIGSDIKPDMKLNLFTVNGSNKGEKLPSLTSPVTTTSGVAMPSISGSKVTTPTSPVSKIAPTQGQKSGVLTNTSQSSHSNNSHGTSSDVIVAEKVEALSSSYKGGDKVPSAVIGQFSQSQKGPSEEKQNTDFKSRMSQFEVTKGQVPAPEVSLQVSDPASIVSLSPKLRRQGRSKTLPGSTDEQVSPGVQRANSHRIQTSSSLDYPSQQPLSVAVNKVTPPQTPVDLAPPASSSIKKLENMKFSSLDSNSSDNPWKDRMRKKKDENEETKLSDLSLTPAKPGQNLNQPKSVFSSSSYSEKKRGSVETISFKNRDTADQALRKGDNTSSDNGMKHPSAEASQARKESIEIDVTELNKSVKNIVSSSQKDSKQSVPLPASHSTARSFSGLPAAGFMPSVYRSVTTSGKDTSSKDTGSKGTSSKDTSSKDTISKDVNAVVSDKEEVTKPSSVFGSKLRGGSVKSSVKPTDVGVGIPTRADSVKMPASVSKSIGYKMSLTSSALPASTPGVNKPKTQELSKPDTPATPTDTPSSTPSSVHLSVHATHSTSSLPPSAHPVTSSLPNANSKSVPGVHPYKQPANIAFTPKPSSIPSTSKPATSPTSPPPSASFGVKPALFGVKNLNADPATNLPSSSPSSATSTTSPSSSVTSSTPVTAVPSGTQSRSRSLSVFTTSSVSQPQSSITTPSISSRSTVDKSSTFKTGKPAEKPVSEDMRQEPGANTPAWRANIGKNNVPKNEVKIEIIENSAPSLSSSQNNSEILRKGSDKVKASQSAKKNDTNSGTNNLSVEKTASNRSSKVMDMVKNFQNLKATS</sequence>
<proteinExistence type="predicted"/>
<feature type="compositionally biased region" description="Polar residues" evidence="1">
    <location>
        <begin position="516"/>
        <end position="536"/>
    </location>
</feature>
<feature type="compositionally biased region" description="Low complexity" evidence="1">
    <location>
        <begin position="351"/>
        <end position="362"/>
    </location>
</feature>
<feature type="compositionally biased region" description="Polar residues" evidence="1">
    <location>
        <begin position="200"/>
        <end position="224"/>
    </location>
</feature>
<feature type="compositionally biased region" description="Low complexity" evidence="1">
    <location>
        <begin position="396"/>
        <end position="412"/>
    </location>
</feature>
<name>A0AAV2HVH4_LYMST</name>
<feature type="compositionally biased region" description="Basic and acidic residues" evidence="1">
    <location>
        <begin position="656"/>
        <end position="672"/>
    </location>
</feature>
<feature type="compositionally biased region" description="Polar residues" evidence="1">
    <location>
        <begin position="567"/>
        <end position="578"/>
    </location>
</feature>
<gene>
    <name evidence="2" type="ORF">GSLYS_00012040001</name>
</gene>
<feature type="compositionally biased region" description="Basic and acidic residues" evidence="1">
    <location>
        <begin position="1026"/>
        <end position="1038"/>
    </location>
</feature>
<feature type="compositionally biased region" description="Low complexity" evidence="1">
    <location>
        <begin position="843"/>
        <end position="859"/>
    </location>
</feature>
<feature type="compositionally biased region" description="Basic and acidic residues" evidence="1">
    <location>
        <begin position="636"/>
        <end position="649"/>
    </location>
</feature>
<feature type="compositionally biased region" description="Basic and acidic residues" evidence="1">
    <location>
        <begin position="448"/>
        <end position="459"/>
    </location>
</feature>
<feature type="region of interest" description="Disordered" evidence="1">
    <location>
        <begin position="425"/>
        <end position="673"/>
    </location>
</feature>
<evidence type="ECO:0008006" key="4">
    <source>
        <dbReference type="Google" id="ProtNLM"/>
    </source>
</evidence>
<dbReference type="AlphaFoldDB" id="A0AAV2HVH4"/>
<feature type="compositionally biased region" description="Low complexity" evidence="1">
    <location>
        <begin position="1068"/>
        <end position="1080"/>
    </location>
</feature>
<feature type="compositionally biased region" description="Polar residues" evidence="1">
    <location>
        <begin position="866"/>
        <end position="891"/>
    </location>
</feature>
<feature type="compositionally biased region" description="Low complexity" evidence="1">
    <location>
        <begin position="991"/>
        <end position="1014"/>
    </location>
</feature>
<feature type="compositionally biased region" description="Polar residues" evidence="1">
    <location>
        <begin position="270"/>
        <end position="281"/>
    </location>
</feature>
<reference evidence="2 3" key="1">
    <citation type="submission" date="2024-04" db="EMBL/GenBank/DDBJ databases">
        <authorList>
            <consortium name="Genoscope - CEA"/>
            <person name="William W."/>
        </authorList>
    </citation>
    <scope>NUCLEOTIDE SEQUENCE [LARGE SCALE GENOMIC DNA]</scope>
</reference>
<accession>A0AAV2HVH4</accession>
<feature type="compositionally biased region" description="Basic and acidic residues" evidence="1">
    <location>
        <begin position="579"/>
        <end position="596"/>
    </location>
</feature>
<feature type="compositionally biased region" description="Low complexity" evidence="1">
    <location>
        <begin position="907"/>
        <end position="923"/>
    </location>
</feature>
<feature type="compositionally biased region" description="Basic residues" evidence="1">
    <location>
        <begin position="252"/>
        <end position="267"/>
    </location>
</feature>
<organism evidence="2 3">
    <name type="scientific">Lymnaea stagnalis</name>
    <name type="common">Great pond snail</name>
    <name type="synonym">Helix stagnalis</name>
    <dbReference type="NCBI Taxonomy" id="6523"/>
    <lineage>
        <taxon>Eukaryota</taxon>
        <taxon>Metazoa</taxon>
        <taxon>Spiralia</taxon>
        <taxon>Lophotrochozoa</taxon>
        <taxon>Mollusca</taxon>
        <taxon>Gastropoda</taxon>
        <taxon>Heterobranchia</taxon>
        <taxon>Euthyneura</taxon>
        <taxon>Panpulmonata</taxon>
        <taxon>Hygrophila</taxon>
        <taxon>Lymnaeoidea</taxon>
        <taxon>Lymnaeidae</taxon>
        <taxon>Lymnaea</taxon>
    </lineage>
</organism>
<evidence type="ECO:0000313" key="3">
    <source>
        <dbReference type="Proteomes" id="UP001497497"/>
    </source>
</evidence>
<feature type="region of interest" description="Disordered" evidence="1">
    <location>
        <begin position="50"/>
        <end position="104"/>
    </location>
</feature>
<feature type="compositionally biased region" description="Basic and acidic residues" evidence="1">
    <location>
        <begin position="282"/>
        <end position="300"/>
    </location>
</feature>
<evidence type="ECO:0000256" key="1">
    <source>
        <dbReference type="SAM" id="MobiDB-lite"/>
    </source>
</evidence>
<feature type="region of interest" description="Disordered" evidence="1">
    <location>
        <begin position="132"/>
        <end position="413"/>
    </location>
</feature>
<comment type="caution">
    <text evidence="2">The sequence shown here is derived from an EMBL/GenBank/DDBJ whole genome shotgun (WGS) entry which is preliminary data.</text>
</comment>
<feature type="compositionally biased region" description="Low complexity" evidence="1">
    <location>
        <begin position="307"/>
        <end position="325"/>
    </location>
</feature>
<feature type="compositionally biased region" description="Polar residues" evidence="1">
    <location>
        <begin position="369"/>
        <end position="395"/>
    </location>
</feature>